<dbReference type="PANTHER" id="PTHR30075:SF2">
    <property type="entry name" value="GLYCINE--TRNA LIGASE, CHLOROPLASTIC_MITOCHONDRIAL 2"/>
    <property type="match status" value="1"/>
</dbReference>
<dbReference type="Proteomes" id="UP000011747">
    <property type="component" value="Unassembled WGS sequence"/>
</dbReference>
<dbReference type="EMBL" id="ACWF01000156">
    <property type="protein sequence ID" value="EHL73729.1"/>
    <property type="molecule type" value="Genomic_DNA"/>
</dbReference>
<accession>G9QPT8</accession>
<evidence type="ECO:0000256" key="7">
    <source>
        <dbReference type="ARBA" id="ARBA00022917"/>
    </source>
</evidence>
<dbReference type="GO" id="GO:0005524">
    <property type="term" value="F:ATP binding"/>
    <property type="evidence" value="ECO:0007669"/>
    <property type="project" value="UniProtKB-UniRule"/>
</dbReference>
<evidence type="ECO:0000256" key="1">
    <source>
        <dbReference type="ARBA" id="ARBA00004496"/>
    </source>
</evidence>
<dbReference type="HAMAP" id="MF_00255">
    <property type="entry name" value="Gly_tRNA_synth_beta"/>
    <property type="match status" value="1"/>
</dbReference>
<keyword evidence="6 10" id="KW-0067">ATP-binding</keyword>
<dbReference type="SUPFAM" id="SSF109604">
    <property type="entry name" value="HD-domain/PDEase-like"/>
    <property type="match status" value="1"/>
</dbReference>
<dbReference type="PANTHER" id="PTHR30075">
    <property type="entry name" value="GLYCYL-TRNA SYNTHETASE"/>
    <property type="match status" value="1"/>
</dbReference>
<evidence type="ECO:0000256" key="8">
    <source>
        <dbReference type="ARBA" id="ARBA00023146"/>
    </source>
</evidence>
<evidence type="ECO:0000256" key="10">
    <source>
        <dbReference type="HAMAP-Rule" id="MF_00255"/>
    </source>
</evidence>
<dbReference type="HOGENOM" id="CLU_007220_2_2_9"/>
<dbReference type="GO" id="GO:0004820">
    <property type="term" value="F:glycine-tRNA ligase activity"/>
    <property type="evidence" value="ECO:0007669"/>
    <property type="project" value="UniProtKB-UniRule"/>
</dbReference>
<evidence type="ECO:0000313" key="12">
    <source>
        <dbReference type="EMBL" id="EHL73729.1"/>
    </source>
</evidence>
<protein>
    <recommendedName>
        <fullName evidence="10">Glycine--tRNA ligase beta subunit</fullName>
        <ecNumber evidence="10">6.1.1.14</ecNumber>
    </recommendedName>
    <alternativeName>
        <fullName evidence="10">Glycyl-tRNA synthetase beta subunit</fullName>
        <shortName evidence="10">GlyRS</shortName>
    </alternativeName>
</protein>
<proteinExistence type="inferred from homology"/>
<dbReference type="RefSeq" id="WP_003355387.1">
    <property type="nucleotide sequence ID" value="NZ_JH414764.1"/>
</dbReference>
<evidence type="ECO:0000256" key="2">
    <source>
        <dbReference type="ARBA" id="ARBA00008226"/>
    </source>
</evidence>
<keyword evidence="5 10" id="KW-0547">Nucleotide-binding</keyword>
<keyword evidence="4 10" id="KW-0436">Ligase</keyword>
<dbReference type="Pfam" id="PF05746">
    <property type="entry name" value="DALR_1"/>
    <property type="match status" value="1"/>
</dbReference>
<evidence type="ECO:0000256" key="5">
    <source>
        <dbReference type="ARBA" id="ARBA00022741"/>
    </source>
</evidence>
<dbReference type="InterPro" id="IPR006194">
    <property type="entry name" value="Gly-tRNA-synth_heterodimer"/>
</dbReference>
<sequence length="690" mass="79182">MTKRDLLLEIGLEEMPARFVTESMNQLGKKVEEFFQKENIDYGTVSLFSTPRRLAVLVKDVAESQADVHEEARGPAKKAALNEAGEWTKAAIGFSKSHSATVDDIYFKEVKGIEYAFVKKFLKGQPTVQLLPKLKELIEGMSFGKYMRWADYDLRYVRPIKWLVVLFGSEVIPFAITDVETNRFSYGHRFLGGKIQLDSPAEYETKLKAEYVIPNPDERKQLIRSQLKNLEEKHGWVIPIDEELLEEINNIVEYPTALFGSFQEEFLNLPEEVLITSMKEHQRYFPVKTADGKLLPHFVTVRNGNDRSLETVAKGNEKVLKARLADADFFYKEDQKLIISEALEKLSSIVYHEKIGTLAEKVARIRKLSSYLAERLRVEEETAQKADRAAEICKFDLVTHMVYEFPELQGIMGEKYALLQGENPEVARAINEHYQPRNSEDEPANSLVGAIVGVADKLDTIISCFAVDIIPTGSQDPYALRRQATGIVQTMLKHKWNLSLEALLKDSIDIVLSAGIGQKETAEIYTAVLDFFKQRMKHILEEKEVRYDVIEALLDVSIHSLAEVEAKAEVLMKRIGQPSFKEVAEALSRVLNITKKATEDKEIRENLFANESEKELYERYVNLKKEWKQDISAEERFQLLESLRPAIERYFDETMVMTDDEEIRNNRLAQMKELSRYILEFANVNLLVIK</sequence>
<comment type="subunit">
    <text evidence="10">Tetramer of two alpha and two beta subunits.</text>
</comment>
<comment type="similarity">
    <text evidence="2 10">Belongs to the class-II aminoacyl-tRNA synthetase family.</text>
</comment>
<dbReference type="GO" id="GO:0006426">
    <property type="term" value="P:glycyl-tRNA aminoacylation"/>
    <property type="evidence" value="ECO:0007669"/>
    <property type="project" value="UniProtKB-UniRule"/>
</dbReference>
<name>G9QPT8_9BACI</name>
<evidence type="ECO:0000256" key="3">
    <source>
        <dbReference type="ARBA" id="ARBA00022490"/>
    </source>
</evidence>
<dbReference type="EC" id="6.1.1.14" evidence="10"/>
<dbReference type="GO" id="GO:0006420">
    <property type="term" value="P:arginyl-tRNA aminoacylation"/>
    <property type="evidence" value="ECO:0007669"/>
    <property type="project" value="InterPro"/>
</dbReference>
<dbReference type="PROSITE" id="PS50861">
    <property type="entry name" value="AA_TRNA_LIGASE_II_GLYAB"/>
    <property type="match status" value="1"/>
</dbReference>
<evidence type="ECO:0000256" key="9">
    <source>
        <dbReference type="ARBA" id="ARBA00047937"/>
    </source>
</evidence>
<dbReference type="InterPro" id="IPR015944">
    <property type="entry name" value="Gly-tRNA-synth_bsu"/>
</dbReference>
<gene>
    <name evidence="10" type="primary">glyS</name>
    <name evidence="12" type="ORF">HMPREF1015_00305</name>
</gene>
<keyword evidence="13" id="KW-1185">Reference proteome</keyword>
<evidence type="ECO:0000256" key="6">
    <source>
        <dbReference type="ARBA" id="ARBA00022840"/>
    </source>
</evidence>
<keyword evidence="7 10" id="KW-0648">Protein biosynthesis</keyword>
<evidence type="ECO:0000259" key="11">
    <source>
        <dbReference type="Pfam" id="PF05746"/>
    </source>
</evidence>
<dbReference type="AlphaFoldDB" id="G9QPT8"/>
<feature type="domain" description="DALR anticodon binding" evidence="11">
    <location>
        <begin position="585"/>
        <end position="675"/>
    </location>
</feature>
<dbReference type="PRINTS" id="PR01045">
    <property type="entry name" value="TRNASYNTHGB"/>
</dbReference>
<dbReference type="InterPro" id="IPR008909">
    <property type="entry name" value="DALR_anticod-bd"/>
</dbReference>
<organism evidence="12 13">
    <name type="scientific">Bacillus smithii 7_3_47FAA</name>
    <dbReference type="NCBI Taxonomy" id="665952"/>
    <lineage>
        <taxon>Bacteria</taxon>
        <taxon>Bacillati</taxon>
        <taxon>Bacillota</taxon>
        <taxon>Bacilli</taxon>
        <taxon>Bacillales</taxon>
        <taxon>Bacillaceae</taxon>
        <taxon>Bacillus</taxon>
    </lineage>
</organism>
<dbReference type="Pfam" id="PF02092">
    <property type="entry name" value="tRNA_synt_2f"/>
    <property type="match status" value="1"/>
</dbReference>
<keyword evidence="3 10" id="KW-0963">Cytoplasm</keyword>
<dbReference type="GO" id="GO:0005829">
    <property type="term" value="C:cytosol"/>
    <property type="evidence" value="ECO:0007669"/>
    <property type="project" value="TreeGrafter"/>
</dbReference>
<reference evidence="12 13" key="1">
    <citation type="submission" date="2011-09" db="EMBL/GenBank/DDBJ databases">
        <title>The Genome Sequence of Bacillus smithii 7_3_47FAA.</title>
        <authorList>
            <consortium name="The Broad Institute Genome Sequencing Platform"/>
            <person name="Earl A."/>
            <person name="Ward D."/>
            <person name="Feldgarden M."/>
            <person name="Gevers D."/>
            <person name="Daigneault M."/>
            <person name="Strauss J."/>
            <person name="Allen-Vercoe E."/>
            <person name="Young S.K."/>
            <person name="Zeng Q."/>
            <person name="Gargeya S."/>
            <person name="Fitzgerald M."/>
            <person name="Haas B."/>
            <person name="Abouelleil A."/>
            <person name="Alvarado L."/>
            <person name="Arachchi H.M."/>
            <person name="Berlin A."/>
            <person name="Brown A."/>
            <person name="Chapman S.B."/>
            <person name="Chen Z."/>
            <person name="Dunbar C."/>
            <person name="Freedman E."/>
            <person name="Gearin G."/>
            <person name="Goldberg J."/>
            <person name="Griggs A."/>
            <person name="Gujja S."/>
            <person name="Heiman D."/>
            <person name="Howarth C."/>
            <person name="Larson L."/>
            <person name="Lui A."/>
            <person name="MacDonald P.J.P."/>
            <person name="Montmayeur A."/>
            <person name="Murphy C."/>
            <person name="Neiman D."/>
            <person name="Pearson M."/>
            <person name="Priest M."/>
            <person name="Roberts A."/>
            <person name="Saif S."/>
            <person name="Shea T."/>
            <person name="Shenoy N."/>
            <person name="Sisk P."/>
            <person name="Stolte C."/>
            <person name="Sykes S."/>
            <person name="Wortman J."/>
            <person name="Nusbaum C."/>
            <person name="Birren B."/>
        </authorList>
    </citation>
    <scope>NUCLEOTIDE SEQUENCE [LARGE SCALE GENOMIC DNA]</scope>
    <source>
        <strain evidence="12 13">7_3_47FAA</strain>
    </source>
</reference>
<evidence type="ECO:0000313" key="13">
    <source>
        <dbReference type="Proteomes" id="UP000011747"/>
    </source>
</evidence>
<comment type="catalytic activity">
    <reaction evidence="9 10">
        <text>tRNA(Gly) + glycine + ATP = glycyl-tRNA(Gly) + AMP + diphosphate</text>
        <dbReference type="Rhea" id="RHEA:16013"/>
        <dbReference type="Rhea" id="RHEA-COMP:9664"/>
        <dbReference type="Rhea" id="RHEA-COMP:9683"/>
        <dbReference type="ChEBI" id="CHEBI:30616"/>
        <dbReference type="ChEBI" id="CHEBI:33019"/>
        <dbReference type="ChEBI" id="CHEBI:57305"/>
        <dbReference type="ChEBI" id="CHEBI:78442"/>
        <dbReference type="ChEBI" id="CHEBI:78522"/>
        <dbReference type="ChEBI" id="CHEBI:456215"/>
        <dbReference type="EC" id="6.1.1.14"/>
    </reaction>
</comment>
<comment type="subcellular location">
    <subcellularLocation>
        <location evidence="1 10">Cytoplasm</location>
    </subcellularLocation>
</comment>
<comment type="caution">
    <text evidence="12">The sequence shown here is derived from an EMBL/GenBank/DDBJ whole genome shotgun (WGS) entry which is preliminary data.</text>
</comment>
<dbReference type="PATRIC" id="fig|665952.3.peg.3200"/>
<keyword evidence="8 10" id="KW-0030">Aminoacyl-tRNA synthetase</keyword>
<dbReference type="GO" id="GO:0004814">
    <property type="term" value="F:arginine-tRNA ligase activity"/>
    <property type="evidence" value="ECO:0007669"/>
    <property type="project" value="InterPro"/>
</dbReference>
<dbReference type="NCBIfam" id="TIGR00211">
    <property type="entry name" value="glyS"/>
    <property type="match status" value="1"/>
</dbReference>
<evidence type="ECO:0000256" key="4">
    <source>
        <dbReference type="ARBA" id="ARBA00022598"/>
    </source>
</evidence>